<proteinExistence type="predicted"/>
<protein>
    <submittedName>
        <fullName evidence="2">Uncharacterized protein</fullName>
    </submittedName>
</protein>
<reference evidence="2 3" key="1">
    <citation type="submission" date="2019-07" db="EMBL/GenBank/DDBJ databases">
        <title>Whole genome shotgun sequence of Oceanobacillus sojae NBRC 105379.</title>
        <authorList>
            <person name="Hosoyama A."/>
            <person name="Uohara A."/>
            <person name="Ohji S."/>
            <person name="Ichikawa N."/>
        </authorList>
    </citation>
    <scope>NUCLEOTIDE SEQUENCE [LARGE SCALE GENOMIC DNA]</scope>
    <source>
        <strain evidence="2 3">NBRC 105379</strain>
    </source>
</reference>
<dbReference type="Proteomes" id="UP000321558">
    <property type="component" value="Unassembled WGS sequence"/>
</dbReference>
<keyword evidence="1" id="KW-1133">Transmembrane helix</keyword>
<accession>A0A511ZNC5</accession>
<dbReference type="EMBL" id="BJYM01000017">
    <property type="protein sequence ID" value="GEN88953.1"/>
    <property type="molecule type" value="Genomic_DNA"/>
</dbReference>
<organism evidence="2 3">
    <name type="scientific">Oceanobacillus sojae</name>
    <dbReference type="NCBI Taxonomy" id="582851"/>
    <lineage>
        <taxon>Bacteria</taxon>
        <taxon>Bacillati</taxon>
        <taxon>Bacillota</taxon>
        <taxon>Bacilli</taxon>
        <taxon>Bacillales</taxon>
        <taxon>Bacillaceae</taxon>
        <taxon>Oceanobacillus</taxon>
    </lineage>
</organism>
<comment type="caution">
    <text evidence="2">The sequence shown here is derived from an EMBL/GenBank/DDBJ whole genome shotgun (WGS) entry which is preliminary data.</text>
</comment>
<name>A0A511ZNC5_9BACI</name>
<dbReference type="AlphaFoldDB" id="A0A511ZNC5"/>
<gene>
    <name evidence="2" type="ORF">OSO01_36920</name>
</gene>
<evidence type="ECO:0000256" key="1">
    <source>
        <dbReference type="SAM" id="Phobius"/>
    </source>
</evidence>
<keyword evidence="3" id="KW-1185">Reference proteome</keyword>
<evidence type="ECO:0000313" key="3">
    <source>
        <dbReference type="Proteomes" id="UP000321558"/>
    </source>
</evidence>
<keyword evidence="1" id="KW-0812">Transmembrane</keyword>
<evidence type="ECO:0000313" key="2">
    <source>
        <dbReference type="EMBL" id="GEN88953.1"/>
    </source>
</evidence>
<keyword evidence="1" id="KW-0472">Membrane</keyword>
<feature type="transmembrane region" description="Helical" evidence="1">
    <location>
        <begin position="14"/>
        <end position="46"/>
    </location>
</feature>
<sequence>MKGIFNLFERANDILGWLVMLGVLVATLASVGTAGVLSVGLIMLAWC</sequence>